<dbReference type="GO" id="GO:0022857">
    <property type="term" value="F:transmembrane transporter activity"/>
    <property type="evidence" value="ECO:0007669"/>
    <property type="project" value="InterPro"/>
</dbReference>
<evidence type="ECO:0000313" key="7">
    <source>
        <dbReference type="EMBL" id="NWC34663.1"/>
    </source>
</evidence>
<sequence length="483" mass="50218">MHTQESSWGELLSGKNAARSIALSGGIALYATNTYIATTILPSVVTEIGGLGLYAWNTTLYVVASILGSALTAKLLRSTGPRLAYATAALVFMLGGLVCALAPSMPVMLAGRSLQGLGGGLLLALCYSMIQLIFEERLWPRAMALISGMWGVATLVGPAVGGVFAQMDAWRFAFGSMVPVSLAYIVLTSNVLPRREASRPATVRLPVPQLILLAAAVLAVCAGSVSTLPSWNLLGIAACMVLVVALIRVESTAVIRLLPEGAFHLGTPLCALYATTSLLVIGMSSDIFMPYFLQHLHGQSPLIAGYMTALMAAGWTVAEITSSGWTGRNVQRAIISGPVIVLTGLVILALTTPLIDLGNRILLAAICLGLTLVGFGIGVGWPHLLTRLLQMASAQDQDAAASSITTVQLFAMALGAALAGVIANMAGISEVTGTEGTASAARWLFAVFTLAPLLAIVTAVRSTRGRPAEAMPESETAQTPHPL</sequence>
<dbReference type="InterPro" id="IPR020846">
    <property type="entry name" value="MFS_dom"/>
</dbReference>
<feature type="transmembrane region" description="Helical" evidence="5">
    <location>
        <begin position="303"/>
        <end position="321"/>
    </location>
</feature>
<comment type="caution">
    <text evidence="7">The sequence shown here is derived from an EMBL/GenBank/DDBJ whole genome shotgun (WGS) entry which is preliminary data.</text>
</comment>
<feature type="transmembrane region" description="Helical" evidence="5">
    <location>
        <begin position="142"/>
        <end position="164"/>
    </location>
</feature>
<evidence type="ECO:0000256" key="2">
    <source>
        <dbReference type="ARBA" id="ARBA00022692"/>
    </source>
</evidence>
<protein>
    <submittedName>
        <fullName evidence="7">MFS transporter</fullName>
    </submittedName>
</protein>
<proteinExistence type="predicted"/>
<comment type="subcellular location">
    <subcellularLocation>
        <location evidence="1">Membrane</location>
        <topology evidence="1">Multi-pass membrane protein</topology>
    </subcellularLocation>
</comment>
<feature type="transmembrane region" description="Helical" evidence="5">
    <location>
        <begin position="53"/>
        <end position="71"/>
    </location>
</feature>
<feature type="transmembrane region" description="Helical" evidence="5">
    <location>
        <begin position="109"/>
        <end position="130"/>
    </location>
</feature>
<evidence type="ECO:0000259" key="6">
    <source>
        <dbReference type="PROSITE" id="PS50850"/>
    </source>
</evidence>
<dbReference type="EMBL" id="JACAQD010000023">
    <property type="protein sequence ID" value="NWC34663.1"/>
    <property type="molecule type" value="Genomic_DNA"/>
</dbReference>
<dbReference type="SUPFAM" id="SSF103473">
    <property type="entry name" value="MFS general substrate transporter"/>
    <property type="match status" value="1"/>
</dbReference>
<evidence type="ECO:0000256" key="1">
    <source>
        <dbReference type="ARBA" id="ARBA00004141"/>
    </source>
</evidence>
<dbReference type="AlphaFoldDB" id="A0A7Y7YE25"/>
<dbReference type="RefSeq" id="WP_177056172.1">
    <property type="nucleotide sequence ID" value="NZ_JACAPS010000006.1"/>
</dbReference>
<dbReference type="PANTHER" id="PTHR23501:SF154">
    <property type="entry name" value="MULTIDRUG-EFFLUX TRANSPORTER RV1634-RELATED"/>
    <property type="match status" value="1"/>
</dbReference>
<dbReference type="Proteomes" id="UP000520592">
    <property type="component" value="Unassembled WGS sequence"/>
</dbReference>
<feature type="transmembrane region" description="Helical" evidence="5">
    <location>
        <begin position="205"/>
        <end position="225"/>
    </location>
</feature>
<feature type="transmembrane region" description="Helical" evidence="5">
    <location>
        <begin position="170"/>
        <end position="193"/>
    </location>
</feature>
<reference evidence="7 8" key="1">
    <citation type="submission" date="2020-04" db="EMBL/GenBank/DDBJ databases">
        <title>Molecular characterization of pseudomonads from Agaricus bisporus reveal novel blotch 2 pathogens in Western Europe.</title>
        <authorList>
            <person name="Taparia T."/>
            <person name="Krijger M."/>
            <person name="Haynes E."/>
            <person name="Elpinstone J.G."/>
            <person name="Noble R."/>
            <person name="Van Der Wolf J."/>
        </authorList>
    </citation>
    <scope>NUCLEOTIDE SEQUENCE [LARGE SCALE GENOMIC DNA]</scope>
    <source>
        <strain evidence="7 8">IPO3737</strain>
    </source>
</reference>
<feature type="transmembrane region" description="Helical" evidence="5">
    <location>
        <begin position="440"/>
        <end position="460"/>
    </location>
</feature>
<evidence type="ECO:0000256" key="3">
    <source>
        <dbReference type="ARBA" id="ARBA00022989"/>
    </source>
</evidence>
<dbReference type="InterPro" id="IPR036259">
    <property type="entry name" value="MFS_trans_sf"/>
</dbReference>
<keyword evidence="3 5" id="KW-1133">Transmembrane helix</keyword>
<name>A0A7Y7YE25_9PSED</name>
<feature type="transmembrane region" description="Helical" evidence="5">
    <location>
        <begin position="333"/>
        <end position="355"/>
    </location>
</feature>
<feature type="domain" description="Major facilitator superfamily (MFS) profile" evidence="6">
    <location>
        <begin position="19"/>
        <end position="464"/>
    </location>
</feature>
<dbReference type="GO" id="GO:0005886">
    <property type="term" value="C:plasma membrane"/>
    <property type="evidence" value="ECO:0007669"/>
    <property type="project" value="TreeGrafter"/>
</dbReference>
<feature type="transmembrane region" description="Helical" evidence="5">
    <location>
        <begin position="21"/>
        <end position="41"/>
    </location>
</feature>
<feature type="transmembrane region" description="Helical" evidence="5">
    <location>
        <begin position="406"/>
        <end position="428"/>
    </location>
</feature>
<organism evidence="7 8">
    <name type="scientific">Pseudomonas gingeri</name>
    <dbReference type="NCBI Taxonomy" id="117681"/>
    <lineage>
        <taxon>Bacteria</taxon>
        <taxon>Pseudomonadati</taxon>
        <taxon>Pseudomonadota</taxon>
        <taxon>Gammaproteobacteria</taxon>
        <taxon>Pseudomonadales</taxon>
        <taxon>Pseudomonadaceae</taxon>
        <taxon>Pseudomonas</taxon>
    </lineage>
</organism>
<feature type="transmembrane region" description="Helical" evidence="5">
    <location>
        <begin position="261"/>
        <end position="283"/>
    </location>
</feature>
<keyword evidence="2 5" id="KW-0812">Transmembrane</keyword>
<dbReference type="Gene3D" id="1.20.1250.20">
    <property type="entry name" value="MFS general substrate transporter like domains"/>
    <property type="match status" value="2"/>
</dbReference>
<dbReference type="PANTHER" id="PTHR23501">
    <property type="entry name" value="MAJOR FACILITATOR SUPERFAMILY"/>
    <property type="match status" value="1"/>
</dbReference>
<evidence type="ECO:0000313" key="8">
    <source>
        <dbReference type="Proteomes" id="UP000520592"/>
    </source>
</evidence>
<evidence type="ECO:0000256" key="5">
    <source>
        <dbReference type="SAM" id="Phobius"/>
    </source>
</evidence>
<dbReference type="PROSITE" id="PS50850">
    <property type="entry name" value="MFS"/>
    <property type="match status" value="1"/>
</dbReference>
<dbReference type="InterPro" id="IPR011701">
    <property type="entry name" value="MFS"/>
</dbReference>
<keyword evidence="4 5" id="KW-0472">Membrane</keyword>
<accession>A0A7Y7YE25</accession>
<dbReference type="Pfam" id="PF07690">
    <property type="entry name" value="MFS_1"/>
    <property type="match status" value="1"/>
</dbReference>
<feature type="transmembrane region" description="Helical" evidence="5">
    <location>
        <begin position="361"/>
        <end position="385"/>
    </location>
</feature>
<gene>
    <name evidence="7" type="ORF">HX876_19955</name>
</gene>
<feature type="transmembrane region" description="Helical" evidence="5">
    <location>
        <begin position="83"/>
        <end position="103"/>
    </location>
</feature>
<feature type="transmembrane region" description="Helical" evidence="5">
    <location>
        <begin position="231"/>
        <end position="249"/>
    </location>
</feature>
<evidence type="ECO:0000256" key="4">
    <source>
        <dbReference type="ARBA" id="ARBA00023136"/>
    </source>
</evidence>